<keyword evidence="2 4" id="KW-0238">DNA-binding</keyword>
<evidence type="ECO:0000313" key="7">
    <source>
        <dbReference type="Proteomes" id="UP001235064"/>
    </source>
</evidence>
<name>A0ABT7MWX4_9MICO</name>
<keyword evidence="1" id="KW-0805">Transcription regulation</keyword>
<dbReference type="PANTHER" id="PTHR30055">
    <property type="entry name" value="HTH-TYPE TRANSCRIPTIONAL REGULATOR RUTR"/>
    <property type="match status" value="1"/>
</dbReference>
<proteinExistence type="predicted"/>
<dbReference type="Gene3D" id="1.10.357.10">
    <property type="entry name" value="Tetracycline Repressor, domain 2"/>
    <property type="match status" value="1"/>
</dbReference>
<organism evidence="6 7">
    <name type="scientific">Microbacterium candidum</name>
    <dbReference type="NCBI Taxonomy" id="3041922"/>
    <lineage>
        <taxon>Bacteria</taxon>
        <taxon>Bacillati</taxon>
        <taxon>Actinomycetota</taxon>
        <taxon>Actinomycetes</taxon>
        <taxon>Micrococcales</taxon>
        <taxon>Microbacteriaceae</taxon>
        <taxon>Microbacterium</taxon>
    </lineage>
</organism>
<dbReference type="InterPro" id="IPR036271">
    <property type="entry name" value="Tet_transcr_reg_TetR-rel_C_sf"/>
</dbReference>
<evidence type="ECO:0000256" key="3">
    <source>
        <dbReference type="ARBA" id="ARBA00023163"/>
    </source>
</evidence>
<dbReference type="Pfam" id="PF00440">
    <property type="entry name" value="TetR_N"/>
    <property type="match status" value="1"/>
</dbReference>
<dbReference type="PANTHER" id="PTHR30055:SF234">
    <property type="entry name" value="HTH-TYPE TRANSCRIPTIONAL REGULATOR BETI"/>
    <property type="match status" value="1"/>
</dbReference>
<dbReference type="SUPFAM" id="SSF48498">
    <property type="entry name" value="Tetracyclin repressor-like, C-terminal domain"/>
    <property type="match status" value="1"/>
</dbReference>
<dbReference type="PROSITE" id="PS50977">
    <property type="entry name" value="HTH_TETR_2"/>
    <property type="match status" value="1"/>
</dbReference>
<feature type="domain" description="HTH tetR-type" evidence="5">
    <location>
        <begin position="7"/>
        <end position="67"/>
    </location>
</feature>
<evidence type="ECO:0000259" key="5">
    <source>
        <dbReference type="PROSITE" id="PS50977"/>
    </source>
</evidence>
<evidence type="ECO:0000256" key="2">
    <source>
        <dbReference type="ARBA" id="ARBA00023125"/>
    </source>
</evidence>
<keyword evidence="7" id="KW-1185">Reference proteome</keyword>
<evidence type="ECO:0000256" key="4">
    <source>
        <dbReference type="PROSITE-ProRule" id="PRU00335"/>
    </source>
</evidence>
<dbReference type="RefSeq" id="WP_286287835.1">
    <property type="nucleotide sequence ID" value="NZ_JASXSZ010000002.1"/>
</dbReference>
<accession>A0ABT7MWX4</accession>
<dbReference type="InterPro" id="IPR050109">
    <property type="entry name" value="HTH-type_TetR-like_transc_reg"/>
</dbReference>
<dbReference type="PRINTS" id="PR00455">
    <property type="entry name" value="HTHTETR"/>
</dbReference>
<dbReference type="InterPro" id="IPR009057">
    <property type="entry name" value="Homeodomain-like_sf"/>
</dbReference>
<feature type="DNA-binding region" description="H-T-H motif" evidence="4">
    <location>
        <begin position="30"/>
        <end position="49"/>
    </location>
</feature>
<protein>
    <submittedName>
        <fullName evidence="6">TetR family transcriptional regulator</fullName>
    </submittedName>
</protein>
<evidence type="ECO:0000313" key="6">
    <source>
        <dbReference type="EMBL" id="MDL9978954.1"/>
    </source>
</evidence>
<reference evidence="6 7" key="1">
    <citation type="submission" date="2023-06" db="EMBL/GenBank/DDBJ databases">
        <title>Microbacterium sp. nov., isolated from a waste landfill.</title>
        <authorList>
            <person name="Wen W."/>
        </authorList>
    </citation>
    <scope>NUCLEOTIDE SEQUENCE [LARGE SCALE GENOMIC DNA]</scope>
    <source>
        <strain evidence="6 7">ASV49</strain>
    </source>
</reference>
<dbReference type="Proteomes" id="UP001235064">
    <property type="component" value="Unassembled WGS sequence"/>
</dbReference>
<gene>
    <name evidence="6" type="ORF">QSV35_06395</name>
</gene>
<dbReference type="InterPro" id="IPR001647">
    <property type="entry name" value="HTH_TetR"/>
</dbReference>
<dbReference type="SUPFAM" id="SSF46689">
    <property type="entry name" value="Homeodomain-like"/>
    <property type="match status" value="1"/>
</dbReference>
<dbReference type="EMBL" id="JASXSZ010000002">
    <property type="protein sequence ID" value="MDL9978954.1"/>
    <property type="molecule type" value="Genomic_DNA"/>
</dbReference>
<sequence length="196" mass="21285">MARTPVAARRAGLLAAAMRVVAERGLAAASTRAIVAEAGMSLASFHYAFDSRDELLDELIAEVISREETAVLPQELAGRPMQELIEAGLTGYFEHLRSAPEYEQAMLELTQFAVRTRPEMAREQYAQYARIAEASLELAAAHSGTRWSLPLPTVARMLVAFTDGLTLAWLVDRDDEAAATLIRSAARALASLTEPA</sequence>
<keyword evidence="3" id="KW-0804">Transcription</keyword>
<comment type="caution">
    <text evidence="6">The sequence shown here is derived from an EMBL/GenBank/DDBJ whole genome shotgun (WGS) entry which is preliminary data.</text>
</comment>
<evidence type="ECO:0000256" key="1">
    <source>
        <dbReference type="ARBA" id="ARBA00023015"/>
    </source>
</evidence>